<dbReference type="GeneID" id="7822845"/>
<feature type="region of interest" description="Disordered" evidence="7">
    <location>
        <begin position="163"/>
        <end position="185"/>
    </location>
</feature>
<dbReference type="PANTHER" id="PTHR12081">
    <property type="entry name" value="TRANSCRIPTION FACTOR E2F"/>
    <property type="match status" value="1"/>
</dbReference>
<keyword evidence="3 5" id="KW-0238">DNA-binding</keyword>
<comment type="subcellular location">
    <subcellularLocation>
        <location evidence="5">Nucleus</location>
    </subcellularLocation>
</comment>
<dbReference type="InterPro" id="IPR015633">
    <property type="entry name" value="E2F"/>
</dbReference>
<evidence type="ECO:0000313" key="9">
    <source>
        <dbReference type="EMBL" id="EAR82868.1"/>
    </source>
</evidence>
<evidence type="ECO:0000256" key="7">
    <source>
        <dbReference type="SAM" id="MobiDB-lite"/>
    </source>
</evidence>
<dbReference type="FunFam" id="1.10.10.10:FF:000295">
    <property type="entry name" value="E2F transcription factor-like E2FE"/>
    <property type="match status" value="1"/>
</dbReference>
<evidence type="ECO:0000313" key="10">
    <source>
        <dbReference type="Proteomes" id="UP000009168"/>
    </source>
</evidence>
<dbReference type="AlphaFoldDB" id="Q22C44"/>
<reference evidence="10" key="1">
    <citation type="journal article" date="2006" name="PLoS Biol.">
        <title>Macronuclear genome sequence of the ciliate Tetrahymena thermophila, a model eukaryote.</title>
        <authorList>
            <person name="Eisen J.A."/>
            <person name="Coyne R.S."/>
            <person name="Wu M."/>
            <person name="Wu D."/>
            <person name="Thiagarajan M."/>
            <person name="Wortman J.R."/>
            <person name="Badger J.H."/>
            <person name="Ren Q."/>
            <person name="Amedeo P."/>
            <person name="Jones K.M."/>
            <person name="Tallon L.J."/>
            <person name="Delcher A.L."/>
            <person name="Salzberg S.L."/>
            <person name="Silva J.C."/>
            <person name="Haas B.J."/>
            <person name="Majoros W.H."/>
            <person name="Farzad M."/>
            <person name="Carlton J.M."/>
            <person name="Smith R.K. Jr."/>
            <person name="Garg J."/>
            <person name="Pearlman R.E."/>
            <person name="Karrer K.M."/>
            <person name="Sun L."/>
            <person name="Manning G."/>
            <person name="Elde N.C."/>
            <person name="Turkewitz A.P."/>
            <person name="Asai D.J."/>
            <person name="Wilkes D.E."/>
            <person name="Wang Y."/>
            <person name="Cai H."/>
            <person name="Collins K."/>
            <person name="Stewart B.A."/>
            <person name="Lee S.R."/>
            <person name="Wilamowska K."/>
            <person name="Weinberg Z."/>
            <person name="Ruzzo W.L."/>
            <person name="Wloga D."/>
            <person name="Gaertig J."/>
            <person name="Frankel J."/>
            <person name="Tsao C.-C."/>
            <person name="Gorovsky M.A."/>
            <person name="Keeling P.J."/>
            <person name="Waller R.F."/>
            <person name="Patron N.J."/>
            <person name="Cherry J.M."/>
            <person name="Stover N.A."/>
            <person name="Krieger C.J."/>
            <person name="del Toro C."/>
            <person name="Ryder H.F."/>
            <person name="Williamson S.C."/>
            <person name="Barbeau R.A."/>
            <person name="Hamilton E.P."/>
            <person name="Orias E."/>
        </authorList>
    </citation>
    <scope>NUCLEOTIDE SEQUENCE [LARGE SCALE GENOMIC DNA]</scope>
    <source>
        <strain evidence="10">SB210</strain>
    </source>
</reference>
<feature type="region of interest" description="Disordered" evidence="7">
    <location>
        <begin position="48"/>
        <end position="71"/>
    </location>
</feature>
<feature type="compositionally biased region" description="Basic and acidic residues" evidence="7">
    <location>
        <begin position="701"/>
        <end position="711"/>
    </location>
</feature>
<keyword evidence="4 5" id="KW-0804">Transcription</keyword>
<name>Q22C44_TETTS</name>
<sequence>MDSAEQLSQEANDNENCQSSSSNLNATHNDILGKIKTKRKQIFKLMKRQNTKKKCSSYSGPTHNRKGQNEGHQIDIRQHSNSILNLPQNLSLEQKDSSINNNPSQNNLEDDELFSLNGSFCQSPPFQHIKDFADNIQITEKLSDMKISSHTPPLNPQRLYNLNMNPLNFNEDDDQNSNEDSKYREENYILPQKKIKTQNNRNYEQKRQAQTNNLRNAYKLKQSESENQEDLHNIGFDQELSHSVFDTESIQNNNIDNKTQNQEIDADDNEINLSPAANAEGCSNAQSIMNSHEKKQMQQQSQQYSRREKSLEELSKKFLTIFLQKEQMLISLDKITQQLDVERRRIYDIINILESLKLVTRRGKNNYKWNGFEQIFDTIQFFSTQSDKQEVNLVAAEQNEKKEKSLEILSIGFLKLFLNFKQTLSLEEAARKLSPNNSENQKIKTKIRRLYDIANVFKSLGLIKKVQLNETKKPAFQWIGITGLQDFYNSSKDKEGLGSYQELDETNKSQKINKKEQQIQQRTLSNSLVNLQNQNDQNIQDTTKTDFMNCKDFNQFFQSIENNNNSLQQNLIAPFQQEKVIAAEDPDKDDDFSASKNTCFFSNSKNSAFKRVSKSLSQTTQQNAQINPNNRLICLENLVRNSIFQNNQLTNSLNISQKLTQLFEQKGRPNIFSNIVNDQNILNNQNNTTENQQRKQSIQSENKKEYSYSWY</sequence>
<gene>
    <name evidence="9" type="ORF">TTHERM_01076950</name>
</gene>
<protein>
    <submittedName>
        <fullName evidence="9">Transcription factor</fullName>
    </submittedName>
</protein>
<dbReference type="InterPro" id="IPR003316">
    <property type="entry name" value="E2F_WHTH_DNA-bd_dom"/>
</dbReference>
<feature type="region of interest" description="Disordered" evidence="7">
    <location>
        <begin position="1"/>
        <end position="32"/>
    </location>
</feature>
<evidence type="ECO:0000256" key="5">
    <source>
        <dbReference type="RuleBase" id="RU003796"/>
    </source>
</evidence>
<evidence type="ECO:0000256" key="2">
    <source>
        <dbReference type="ARBA" id="ARBA00023015"/>
    </source>
</evidence>
<dbReference type="Pfam" id="PF02319">
    <property type="entry name" value="WHD_E2F_TDP"/>
    <property type="match status" value="2"/>
</dbReference>
<feature type="compositionally biased region" description="Polar residues" evidence="7">
    <location>
        <begin position="1"/>
        <end position="28"/>
    </location>
</feature>
<dbReference type="InterPro" id="IPR036388">
    <property type="entry name" value="WH-like_DNA-bd_sf"/>
</dbReference>
<dbReference type="InParanoid" id="Q22C44"/>
<keyword evidence="2 5" id="KW-0805">Transcription regulation</keyword>
<accession>Q22C44</accession>
<keyword evidence="10" id="KW-1185">Reference proteome</keyword>
<dbReference type="GO" id="GO:0090575">
    <property type="term" value="C:RNA polymerase II transcription regulator complex"/>
    <property type="evidence" value="ECO:0007669"/>
    <property type="project" value="TreeGrafter"/>
</dbReference>
<dbReference type="SUPFAM" id="SSF46785">
    <property type="entry name" value="Winged helix' DNA-binding domain"/>
    <property type="match status" value="2"/>
</dbReference>
<keyword evidence="5" id="KW-0539">Nucleus</keyword>
<dbReference type="GO" id="GO:0000978">
    <property type="term" value="F:RNA polymerase II cis-regulatory region sequence-specific DNA binding"/>
    <property type="evidence" value="ECO:0007669"/>
    <property type="project" value="InterPro"/>
</dbReference>
<evidence type="ECO:0000256" key="6">
    <source>
        <dbReference type="SAM" id="Coils"/>
    </source>
</evidence>
<evidence type="ECO:0000259" key="8">
    <source>
        <dbReference type="SMART" id="SM01372"/>
    </source>
</evidence>
<dbReference type="Proteomes" id="UP000009168">
    <property type="component" value="Unassembled WGS sequence"/>
</dbReference>
<dbReference type="EMBL" id="GG662686">
    <property type="protein sequence ID" value="EAR82868.1"/>
    <property type="molecule type" value="Genomic_DNA"/>
</dbReference>
<evidence type="ECO:0000256" key="3">
    <source>
        <dbReference type="ARBA" id="ARBA00023125"/>
    </source>
</evidence>
<dbReference type="KEGG" id="tet:TTHERM_01076950"/>
<dbReference type="GO" id="GO:0000981">
    <property type="term" value="F:DNA-binding transcription factor activity, RNA polymerase II-specific"/>
    <property type="evidence" value="ECO:0007669"/>
    <property type="project" value="TreeGrafter"/>
</dbReference>
<dbReference type="OrthoDB" id="5318at2759"/>
<dbReference type="RefSeq" id="XP_001030531.1">
    <property type="nucleotide sequence ID" value="XM_001030531.3"/>
</dbReference>
<dbReference type="PANTHER" id="PTHR12081:SF7">
    <property type="entry name" value="TRANSCRIPTION FACTOR EFL-3"/>
    <property type="match status" value="1"/>
</dbReference>
<dbReference type="eggNOG" id="KOG2578">
    <property type="taxonomic scope" value="Eukaryota"/>
</dbReference>
<proteinExistence type="inferred from homology"/>
<dbReference type="InterPro" id="IPR036390">
    <property type="entry name" value="WH_DNA-bd_sf"/>
</dbReference>
<comment type="similarity">
    <text evidence="1 5">Belongs to the E2F/DP family.</text>
</comment>
<feature type="domain" description="E2F/DP family winged-helix DNA-binding" evidence="8">
    <location>
        <begin position="401"/>
        <end position="480"/>
    </location>
</feature>
<dbReference type="HOGENOM" id="CLU_388586_0_0_1"/>
<dbReference type="SMART" id="SM01372">
    <property type="entry name" value="E2F_TDP"/>
    <property type="match status" value="2"/>
</dbReference>
<dbReference type="STRING" id="312017.Q22C44"/>
<evidence type="ECO:0000256" key="4">
    <source>
        <dbReference type="ARBA" id="ARBA00023163"/>
    </source>
</evidence>
<evidence type="ECO:0000256" key="1">
    <source>
        <dbReference type="ARBA" id="ARBA00010940"/>
    </source>
</evidence>
<organism evidence="9 10">
    <name type="scientific">Tetrahymena thermophila (strain SB210)</name>
    <dbReference type="NCBI Taxonomy" id="312017"/>
    <lineage>
        <taxon>Eukaryota</taxon>
        <taxon>Sar</taxon>
        <taxon>Alveolata</taxon>
        <taxon>Ciliophora</taxon>
        <taxon>Intramacronucleata</taxon>
        <taxon>Oligohymenophorea</taxon>
        <taxon>Hymenostomatida</taxon>
        <taxon>Tetrahymenina</taxon>
        <taxon>Tetrahymenidae</taxon>
        <taxon>Tetrahymena</taxon>
    </lineage>
</organism>
<dbReference type="Gene3D" id="1.10.10.10">
    <property type="entry name" value="Winged helix-like DNA-binding domain superfamily/Winged helix DNA-binding domain"/>
    <property type="match status" value="2"/>
</dbReference>
<keyword evidence="6" id="KW-0175">Coiled coil</keyword>
<feature type="region of interest" description="Disordered" evidence="7">
    <location>
        <begin position="685"/>
        <end position="711"/>
    </location>
</feature>
<feature type="domain" description="E2F/DP family winged-helix DNA-binding" evidence="8">
    <location>
        <begin position="306"/>
        <end position="371"/>
    </location>
</feature>
<feature type="coiled-coil region" evidence="6">
    <location>
        <begin position="500"/>
        <end position="534"/>
    </location>
</feature>